<keyword evidence="8" id="KW-1185">Reference proteome</keyword>
<proteinExistence type="predicted"/>
<dbReference type="InterPro" id="IPR050553">
    <property type="entry name" value="Thioredoxin_ResA/DsbE_sf"/>
</dbReference>
<feature type="signal peptide" evidence="5">
    <location>
        <begin position="1"/>
        <end position="41"/>
    </location>
</feature>
<evidence type="ECO:0000256" key="1">
    <source>
        <dbReference type="ARBA" id="ARBA00004196"/>
    </source>
</evidence>
<evidence type="ECO:0000256" key="2">
    <source>
        <dbReference type="ARBA" id="ARBA00022748"/>
    </source>
</evidence>
<dbReference type="InterPro" id="IPR017937">
    <property type="entry name" value="Thioredoxin_CS"/>
</dbReference>
<dbReference type="PATRIC" id="fig|1115809.3.peg.2177"/>
<evidence type="ECO:0000256" key="5">
    <source>
        <dbReference type="SAM" id="SignalP"/>
    </source>
</evidence>
<dbReference type="PROSITE" id="PS51352">
    <property type="entry name" value="THIOREDOXIN_2"/>
    <property type="match status" value="1"/>
</dbReference>
<dbReference type="Pfam" id="PF00578">
    <property type="entry name" value="AhpC-TSA"/>
    <property type="match status" value="1"/>
</dbReference>
<dbReference type="InterPro" id="IPR036249">
    <property type="entry name" value="Thioredoxin-like_sf"/>
</dbReference>
<dbReference type="PANTHER" id="PTHR42852">
    <property type="entry name" value="THIOL:DISULFIDE INTERCHANGE PROTEIN DSBE"/>
    <property type="match status" value="1"/>
</dbReference>
<evidence type="ECO:0000313" key="8">
    <source>
        <dbReference type="Proteomes" id="UP000016648"/>
    </source>
</evidence>
<evidence type="ECO:0000256" key="3">
    <source>
        <dbReference type="ARBA" id="ARBA00023157"/>
    </source>
</evidence>
<dbReference type="PROSITE" id="PS00194">
    <property type="entry name" value="THIOREDOXIN_1"/>
    <property type="match status" value="1"/>
</dbReference>
<organism evidence="7 8">
    <name type="scientific">Segatella baroniae F0067</name>
    <dbReference type="NCBI Taxonomy" id="1115809"/>
    <lineage>
        <taxon>Bacteria</taxon>
        <taxon>Pseudomonadati</taxon>
        <taxon>Bacteroidota</taxon>
        <taxon>Bacteroidia</taxon>
        <taxon>Bacteroidales</taxon>
        <taxon>Prevotellaceae</taxon>
        <taxon>Segatella</taxon>
    </lineage>
</organism>
<dbReference type="GO" id="GO:0030313">
    <property type="term" value="C:cell envelope"/>
    <property type="evidence" value="ECO:0007669"/>
    <property type="project" value="UniProtKB-SubCell"/>
</dbReference>
<reference evidence="7 8" key="1">
    <citation type="submission" date="2013-08" db="EMBL/GenBank/DDBJ databases">
        <authorList>
            <person name="Durkin A.S."/>
            <person name="Haft D.R."/>
            <person name="McCorrison J."/>
            <person name="Torralba M."/>
            <person name="Gillis M."/>
            <person name="Haft D.H."/>
            <person name="Methe B."/>
            <person name="Sutton G."/>
            <person name="Nelson K.E."/>
        </authorList>
    </citation>
    <scope>NUCLEOTIDE SEQUENCE [LARGE SCALE GENOMIC DNA]</scope>
    <source>
        <strain evidence="7 8">F0067</strain>
    </source>
</reference>
<dbReference type="PANTHER" id="PTHR42852:SF6">
    <property type="entry name" value="THIOL:DISULFIDE INTERCHANGE PROTEIN DSBE"/>
    <property type="match status" value="1"/>
</dbReference>
<keyword evidence="2" id="KW-0201">Cytochrome c-type biogenesis</keyword>
<keyword evidence="4" id="KW-0676">Redox-active center</keyword>
<dbReference type="GO" id="GO:0017004">
    <property type="term" value="P:cytochrome complex assembly"/>
    <property type="evidence" value="ECO:0007669"/>
    <property type="project" value="UniProtKB-KW"/>
</dbReference>
<dbReference type="AlphaFoldDB" id="U2P456"/>
<dbReference type="Proteomes" id="UP000016648">
    <property type="component" value="Unassembled WGS sequence"/>
</dbReference>
<dbReference type="InterPro" id="IPR013766">
    <property type="entry name" value="Thioredoxin_domain"/>
</dbReference>
<dbReference type="EMBL" id="AWEY01000038">
    <property type="protein sequence ID" value="ERK38449.1"/>
    <property type="molecule type" value="Genomic_DNA"/>
</dbReference>
<evidence type="ECO:0000259" key="6">
    <source>
        <dbReference type="PROSITE" id="PS51352"/>
    </source>
</evidence>
<gene>
    <name evidence="7" type="ORF">HMPREF9135_1407</name>
</gene>
<dbReference type="Gene3D" id="3.40.30.10">
    <property type="entry name" value="Glutaredoxin"/>
    <property type="match status" value="1"/>
</dbReference>
<evidence type="ECO:0000256" key="4">
    <source>
        <dbReference type="ARBA" id="ARBA00023284"/>
    </source>
</evidence>
<name>U2P456_9BACT</name>
<protein>
    <submittedName>
        <fullName evidence="7">Redoxin</fullName>
    </submittedName>
</protein>
<dbReference type="GO" id="GO:0016209">
    <property type="term" value="F:antioxidant activity"/>
    <property type="evidence" value="ECO:0007669"/>
    <property type="project" value="InterPro"/>
</dbReference>
<dbReference type="InterPro" id="IPR000866">
    <property type="entry name" value="AhpC/TSA"/>
</dbReference>
<feature type="domain" description="Thioredoxin" evidence="6">
    <location>
        <begin position="262"/>
        <end position="403"/>
    </location>
</feature>
<dbReference type="CDD" id="cd02966">
    <property type="entry name" value="TlpA_like_family"/>
    <property type="match status" value="1"/>
</dbReference>
<keyword evidence="5" id="KW-0732">Signal</keyword>
<dbReference type="GO" id="GO:0016491">
    <property type="term" value="F:oxidoreductase activity"/>
    <property type="evidence" value="ECO:0007669"/>
    <property type="project" value="InterPro"/>
</dbReference>
<comment type="subcellular location">
    <subcellularLocation>
        <location evidence="1">Cell envelope</location>
    </subcellularLocation>
</comment>
<feature type="chain" id="PRO_5004632328" evidence="5">
    <location>
        <begin position="42"/>
        <end position="415"/>
    </location>
</feature>
<evidence type="ECO:0000313" key="7">
    <source>
        <dbReference type="EMBL" id="ERK38449.1"/>
    </source>
</evidence>
<accession>U2P456</accession>
<dbReference type="SUPFAM" id="SSF52833">
    <property type="entry name" value="Thioredoxin-like"/>
    <property type="match status" value="1"/>
</dbReference>
<comment type="caution">
    <text evidence="7">The sequence shown here is derived from an EMBL/GenBank/DDBJ whole genome shotgun (WGS) entry which is preliminary data.</text>
</comment>
<sequence>MYLFSFYANYINLKLYYKSMIKKSFELVLALLLLSSMCAFAQKTVTIKGHVKFINDDFKVSVYQYYGTGKKVLAETKVDPTTQNYKLTVPVEEPGEAFVNCGEWQDVNIWLEDENLDIDFRGEDTAKIKVKNPPFVYIRGGKNNELMNLINFMAYRNYQAMIAYSQKTYAAKFADEENRKELTMSLYDFMGDDFRAYCRFFAESYADRNSVMAAISRLDYDENKELIENTLTRLAAVSPVAKQLSDNYRKEIAEQKMRTERVKVGATAPEFEVKDIKNQTIKPANFKGKVLVIDFWASWCGPCRQEIPNLKKYYEEFKGKGVEFLSVSIDAKKEAWLKAMKEENMAWKQGWTTDAGKEVMDLYQFSGIPFILIIDKGGKIYRKNVRGEEIHQGIVDVLAGKPAQEEETTSISMGP</sequence>
<keyword evidence="3" id="KW-1015">Disulfide bond</keyword>